<name>A0A918V695_9ACTN</name>
<dbReference type="Proteomes" id="UP000623010">
    <property type="component" value="Unassembled WGS sequence"/>
</dbReference>
<accession>A0A918V695</accession>
<comment type="caution">
    <text evidence="1">The sequence shown here is derived from an EMBL/GenBank/DDBJ whole genome shotgun (WGS) entry which is preliminary data.</text>
</comment>
<dbReference type="EMBL" id="BMWH01000002">
    <property type="protein sequence ID" value="GGZ73051.1"/>
    <property type="molecule type" value="Genomic_DNA"/>
</dbReference>
<keyword evidence="2" id="KW-1185">Reference proteome</keyword>
<evidence type="ECO:0000313" key="2">
    <source>
        <dbReference type="Proteomes" id="UP000623010"/>
    </source>
</evidence>
<gene>
    <name evidence="1" type="ORF">GCM10010389_08090</name>
</gene>
<organism evidence="1 2">
    <name type="scientific">Streptomyces echinoruber</name>
    <dbReference type="NCBI Taxonomy" id="68898"/>
    <lineage>
        <taxon>Bacteria</taxon>
        <taxon>Bacillati</taxon>
        <taxon>Actinomycetota</taxon>
        <taxon>Actinomycetes</taxon>
        <taxon>Kitasatosporales</taxon>
        <taxon>Streptomycetaceae</taxon>
        <taxon>Streptomyces</taxon>
    </lineage>
</organism>
<protein>
    <submittedName>
        <fullName evidence="1">Uncharacterized protein</fullName>
    </submittedName>
</protein>
<dbReference type="AlphaFoldDB" id="A0A918V695"/>
<proteinExistence type="predicted"/>
<sequence length="103" mass="11119">MPGVVLLRIGLTDGLRLTRIRPIGLRLTLMHRLRLTHRLTLMHRLRLTRVSLHAGEPGSERSGLTAGLGRLLGGGGGHDAKWSAVALILSARMPSPPPEPASR</sequence>
<reference evidence="1" key="2">
    <citation type="submission" date="2020-09" db="EMBL/GenBank/DDBJ databases">
        <authorList>
            <person name="Sun Q."/>
            <person name="Ohkuma M."/>
        </authorList>
    </citation>
    <scope>NUCLEOTIDE SEQUENCE</scope>
    <source>
        <strain evidence="1">JCM 5016</strain>
    </source>
</reference>
<evidence type="ECO:0000313" key="1">
    <source>
        <dbReference type="EMBL" id="GGZ73051.1"/>
    </source>
</evidence>
<reference evidence="1" key="1">
    <citation type="journal article" date="2014" name="Int. J. Syst. Evol. Microbiol.">
        <title>Complete genome sequence of Corynebacterium casei LMG S-19264T (=DSM 44701T), isolated from a smear-ripened cheese.</title>
        <authorList>
            <consortium name="US DOE Joint Genome Institute (JGI-PGF)"/>
            <person name="Walter F."/>
            <person name="Albersmeier A."/>
            <person name="Kalinowski J."/>
            <person name="Ruckert C."/>
        </authorList>
    </citation>
    <scope>NUCLEOTIDE SEQUENCE</scope>
    <source>
        <strain evidence="1">JCM 5016</strain>
    </source>
</reference>